<dbReference type="GO" id="GO:0009279">
    <property type="term" value="C:cell outer membrane"/>
    <property type="evidence" value="ECO:0007669"/>
    <property type="project" value="UniProtKB-SubCell"/>
</dbReference>
<dbReference type="PANTHER" id="PTHR32552">
    <property type="entry name" value="FERRICHROME IRON RECEPTOR-RELATED"/>
    <property type="match status" value="1"/>
</dbReference>
<evidence type="ECO:0000256" key="11">
    <source>
        <dbReference type="PROSITE-ProRule" id="PRU01360"/>
    </source>
</evidence>
<reference evidence="16" key="2">
    <citation type="submission" date="2020-09" db="EMBL/GenBank/DDBJ databases">
        <authorList>
            <person name="Sun Q."/>
            <person name="Zhou Y."/>
        </authorList>
    </citation>
    <scope>NUCLEOTIDE SEQUENCE</scope>
    <source>
        <strain evidence="16">CGMCC 1.7086</strain>
    </source>
</reference>
<keyword evidence="3 11" id="KW-1134">Transmembrane beta strand</keyword>
<dbReference type="GO" id="GO:0006826">
    <property type="term" value="P:iron ion transport"/>
    <property type="evidence" value="ECO:0007669"/>
    <property type="project" value="UniProtKB-KW"/>
</dbReference>
<feature type="domain" description="TonB-dependent receptor plug" evidence="15">
    <location>
        <begin position="59"/>
        <end position="166"/>
    </location>
</feature>
<dbReference type="InterPro" id="IPR012910">
    <property type="entry name" value="Plug_dom"/>
</dbReference>
<dbReference type="CDD" id="cd01347">
    <property type="entry name" value="ligand_gated_channel"/>
    <property type="match status" value="1"/>
</dbReference>
<comment type="similarity">
    <text evidence="11 12">Belongs to the TonB-dependent receptor family.</text>
</comment>
<evidence type="ECO:0000256" key="9">
    <source>
        <dbReference type="ARBA" id="ARBA00023136"/>
    </source>
</evidence>
<feature type="signal peptide" evidence="13">
    <location>
        <begin position="1"/>
        <end position="28"/>
    </location>
</feature>
<dbReference type="AlphaFoldDB" id="A0A917YT97"/>
<evidence type="ECO:0000313" key="17">
    <source>
        <dbReference type="Proteomes" id="UP000606935"/>
    </source>
</evidence>
<sequence length="767" mass="84855">MKSTSIPQTRRRALAVGIALAMSGSALAQEQDQDALPQGQSNKSVEVIQVTARHKVESLQETPIAISAFSGDQLANSRIEALNGIAERVPGFQMNVYNAAEPELFMRGIGSDIESAGAGAAIGIYVDGVYISRGVAAAMDLYDLASVEVLRGPQGTLYGKNVVGGAINFITKKPSMAYPEGKVELTAGNYGLLQARGYVTGGLSDNVGAKLAFSAVDRDGFGKNTHTGNDADTLERYSVRGQLLINPSDDLEILLSADYSKSDSVPTVRHISYSEGRNAAFVSADPREADNEFDGFEDTEVKGLSANIRYDLDGMTFTSITAYRDNDFGFYENAAAGMVDDSLFFDPWGDPANNNVADDDALAAMQVDDMWYQHKEEQSSQFSQEFRLAGVHGKLDWQMGAYYMREDIDRHEMVNYWFHTPWGTTTGKIYNSTYAVTDSYAVFGQASYNLTDAWRVTAGLRWSEDEKDFRSVASGRRFDNWDNMHGDLDGNRVEGYDVSTQGSWDAWTPSLVVDYKASQDLFFYYSLARGYKAGGFNGEGPESAEEALASFAPEFALNHELGFKSQAFNDRLRFNGALFFTKYTDLQSQVWVETGPNTPADLEVRNGTGEAQGLELEFTALLTDNLTLNGAYGYIDSEFTDTFEVDGNDLNGNRMRRTPEHTLNLAAAYEWESDLGLWAARLDYQYQDEYFFDNSNDPLTKVDSEYTVNASLQLASLDDSWRVQLWAKNLTDEQNIASTTVYAAWDNTVFSSYKAPRTFGISATYQF</sequence>
<comment type="subcellular location">
    <subcellularLocation>
        <location evidence="1 11">Cell outer membrane</location>
        <topology evidence="1 11">Multi-pass membrane protein</topology>
    </subcellularLocation>
</comment>
<keyword evidence="17" id="KW-1185">Reference proteome</keyword>
<dbReference type="PROSITE" id="PS52016">
    <property type="entry name" value="TONB_DEPENDENT_REC_3"/>
    <property type="match status" value="1"/>
</dbReference>
<keyword evidence="9 11" id="KW-0472">Membrane</keyword>
<keyword evidence="10 11" id="KW-0998">Cell outer membrane</keyword>
<reference evidence="16" key="1">
    <citation type="journal article" date="2014" name="Int. J. Syst. Evol. Microbiol.">
        <title>Complete genome sequence of Corynebacterium casei LMG S-19264T (=DSM 44701T), isolated from a smear-ripened cheese.</title>
        <authorList>
            <consortium name="US DOE Joint Genome Institute (JGI-PGF)"/>
            <person name="Walter F."/>
            <person name="Albersmeier A."/>
            <person name="Kalinowski J."/>
            <person name="Ruckert C."/>
        </authorList>
    </citation>
    <scope>NUCLEOTIDE SEQUENCE</scope>
    <source>
        <strain evidence="16">CGMCC 1.7086</strain>
    </source>
</reference>
<evidence type="ECO:0000256" key="4">
    <source>
        <dbReference type="ARBA" id="ARBA00022496"/>
    </source>
</evidence>
<keyword evidence="13" id="KW-0732">Signal</keyword>
<dbReference type="EMBL" id="BMLS01000001">
    <property type="protein sequence ID" value="GGO65583.1"/>
    <property type="molecule type" value="Genomic_DNA"/>
</dbReference>
<dbReference type="Pfam" id="PF07715">
    <property type="entry name" value="Plug"/>
    <property type="match status" value="1"/>
</dbReference>
<name>A0A917YT97_9ALTE</name>
<organism evidence="16 17">
    <name type="scientific">Bowmanella pacifica</name>
    <dbReference type="NCBI Taxonomy" id="502051"/>
    <lineage>
        <taxon>Bacteria</taxon>
        <taxon>Pseudomonadati</taxon>
        <taxon>Pseudomonadota</taxon>
        <taxon>Gammaproteobacteria</taxon>
        <taxon>Alteromonadales</taxon>
        <taxon>Alteromonadaceae</taxon>
        <taxon>Bowmanella</taxon>
    </lineage>
</organism>
<feature type="chain" id="PRO_5037434683" evidence="13">
    <location>
        <begin position="29"/>
        <end position="767"/>
    </location>
</feature>
<evidence type="ECO:0000259" key="14">
    <source>
        <dbReference type="Pfam" id="PF00593"/>
    </source>
</evidence>
<comment type="caution">
    <text evidence="16">The sequence shown here is derived from an EMBL/GenBank/DDBJ whole genome shotgun (WGS) entry which is preliminary data.</text>
</comment>
<dbReference type="InterPro" id="IPR000531">
    <property type="entry name" value="Beta-barrel_TonB"/>
</dbReference>
<keyword evidence="2 11" id="KW-0813">Transport</keyword>
<dbReference type="InterPro" id="IPR036942">
    <property type="entry name" value="Beta-barrel_TonB_sf"/>
</dbReference>
<accession>A0A917YT97</accession>
<dbReference type="Pfam" id="PF00593">
    <property type="entry name" value="TonB_dep_Rec_b-barrel"/>
    <property type="match status" value="1"/>
</dbReference>
<keyword evidence="16" id="KW-0675">Receptor</keyword>
<evidence type="ECO:0000313" key="16">
    <source>
        <dbReference type="EMBL" id="GGO65583.1"/>
    </source>
</evidence>
<keyword evidence="7" id="KW-0406">Ion transport</keyword>
<evidence type="ECO:0000256" key="3">
    <source>
        <dbReference type="ARBA" id="ARBA00022452"/>
    </source>
</evidence>
<dbReference type="InterPro" id="IPR039426">
    <property type="entry name" value="TonB-dep_rcpt-like"/>
</dbReference>
<evidence type="ECO:0000256" key="13">
    <source>
        <dbReference type="SAM" id="SignalP"/>
    </source>
</evidence>
<keyword evidence="8 12" id="KW-0798">TonB box</keyword>
<evidence type="ECO:0000259" key="15">
    <source>
        <dbReference type="Pfam" id="PF07715"/>
    </source>
</evidence>
<evidence type="ECO:0000256" key="12">
    <source>
        <dbReference type="RuleBase" id="RU003357"/>
    </source>
</evidence>
<protein>
    <submittedName>
        <fullName evidence="16">TonB-dependent receptor</fullName>
    </submittedName>
</protein>
<evidence type="ECO:0000256" key="8">
    <source>
        <dbReference type="ARBA" id="ARBA00023077"/>
    </source>
</evidence>
<evidence type="ECO:0000256" key="1">
    <source>
        <dbReference type="ARBA" id="ARBA00004571"/>
    </source>
</evidence>
<dbReference type="SUPFAM" id="SSF56935">
    <property type="entry name" value="Porins"/>
    <property type="match status" value="1"/>
</dbReference>
<evidence type="ECO:0000256" key="5">
    <source>
        <dbReference type="ARBA" id="ARBA00022692"/>
    </source>
</evidence>
<keyword evidence="6" id="KW-0408">Iron</keyword>
<evidence type="ECO:0000256" key="2">
    <source>
        <dbReference type="ARBA" id="ARBA00022448"/>
    </source>
</evidence>
<evidence type="ECO:0000256" key="6">
    <source>
        <dbReference type="ARBA" id="ARBA00023004"/>
    </source>
</evidence>
<gene>
    <name evidence="16" type="primary">fyuA</name>
    <name evidence="16" type="ORF">GCM10010982_07730</name>
</gene>
<dbReference type="Gene3D" id="2.40.170.20">
    <property type="entry name" value="TonB-dependent receptor, beta-barrel domain"/>
    <property type="match status" value="1"/>
</dbReference>
<dbReference type="PANTHER" id="PTHR32552:SF81">
    <property type="entry name" value="TONB-DEPENDENT OUTER MEMBRANE RECEPTOR"/>
    <property type="match status" value="1"/>
</dbReference>
<evidence type="ECO:0000256" key="7">
    <source>
        <dbReference type="ARBA" id="ARBA00023065"/>
    </source>
</evidence>
<feature type="domain" description="TonB-dependent receptor-like beta-barrel" evidence="14">
    <location>
        <begin position="285"/>
        <end position="730"/>
    </location>
</feature>
<proteinExistence type="inferred from homology"/>
<keyword evidence="4" id="KW-0410">Iron transport</keyword>
<dbReference type="RefSeq" id="WP_188690545.1">
    <property type="nucleotide sequence ID" value="NZ_BMLS01000001.1"/>
</dbReference>
<evidence type="ECO:0000256" key="10">
    <source>
        <dbReference type="ARBA" id="ARBA00023237"/>
    </source>
</evidence>
<keyword evidence="5 11" id="KW-0812">Transmembrane</keyword>
<dbReference type="Proteomes" id="UP000606935">
    <property type="component" value="Unassembled WGS sequence"/>
</dbReference>